<name>A0A9Q9AZA6_9PEZI</name>
<organism evidence="1 2">
    <name type="scientific">Septoria linicola</name>
    <dbReference type="NCBI Taxonomy" id="215465"/>
    <lineage>
        <taxon>Eukaryota</taxon>
        <taxon>Fungi</taxon>
        <taxon>Dikarya</taxon>
        <taxon>Ascomycota</taxon>
        <taxon>Pezizomycotina</taxon>
        <taxon>Dothideomycetes</taxon>
        <taxon>Dothideomycetidae</taxon>
        <taxon>Mycosphaerellales</taxon>
        <taxon>Mycosphaerellaceae</taxon>
        <taxon>Septoria</taxon>
    </lineage>
</organism>
<evidence type="ECO:0000313" key="1">
    <source>
        <dbReference type="EMBL" id="USW54778.1"/>
    </source>
</evidence>
<protein>
    <submittedName>
        <fullName evidence="1">Uncharacterized protein</fullName>
    </submittedName>
</protein>
<keyword evidence="2" id="KW-1185">Reference proteome</keyword>
<reference evidence="1" key="1">
    <citation type="submission" date="2022-06" db="EMBL/GenBank/DDBJ databases">
        <title>Complete genome sequences of two strains of the flax pathogen Septoria linicola.</title>
        <authorList>
            <person name="Lapalu N."/>
            <person name="Simon A."/>
            <person name="Demenou B."/>
            <person name="Paumier D."/>
            <person name="Guillot M.-P."/>
            <person name="Gout L."/>
            <person name="Valade R."/>
        </authorList>
    </citation>
    <scope>NUCLEOTIDE SEQUENCE</scope>
    <source>
        <strain evidence="1">SE15195</strain>
    </source>
</reference>
<proteinExistence type="predicted"/>
<sequence>MATPTPTLNPADTIISIDSFVTAIEISPTPTPPRVTALRAFVNAYRTQTLTATTRAAAYQAAVLQWGREHTYTMLIAGYLVVPYAVNQAPKLKDICLIS</sequence>
<evidence type="ECO:0000313" key="2">
    <source>
        <dbReference type="Proteomes" id="UP001056384"/>
    </source>
</evidence>
<dbReference type="Proteomes" id="UP001056384">
    <property type="component" value="Chromosome 6"/>
</dbReference>
<accession>A0A9Q9AZA6</accession>
<dbReference type="AlphaFoldDB" id="A0A9Q9AZA6"/>
<gene>
    <name evidence="1" type="ORF">Slin15195_G080970</name>
</gene>
<dbReference type="EMBL" id="CP099423">
    <property type="protein sequence ID" value="USW54778.1"/>
    <property type="molecule type" value="Genomic_DNA"/>
</dbReference>